<name>A0A8J6TR58_9BACT</name>
<reference evidence="2 3" key="1">
    <citation type="submission" date="2020-08" db="EMBL/GenBank/DDBJ databases">
        <title>Bridging the membrane lipid divide: bacteria of the FCB group superphylum have the potential to synthesize archaeal ether lipids.</title>
        <authorList>
            <person name="Villanueva L."/>
            <person name="Von Meijenfeldt F.A.B."/>
            <person name="Westbye A.B."/>
            <person name="Yadav S."/>
            <person name="Hopmans E.C."/>
            <person name="Dutilh B.E."/>
            <person name="Sinninghe Damste J.S."/>
        </authorList>
    </citation>
    <scope>NUCLEOTIDE SEQUENCE [LARGE SCALE GENOMIC DNA]</scope>
    <source>
        <strain evidence="2">NIOZ-UU17</strain>
    </source>
</reference>
<protein>
    <recommendedName>
        <fullName evidence="4">DUF5132 domain-containing protein</fullName>
    </recommendedName>
</protein>
<evidence type="ECO:0000256" key="1">
    <source>
        <dbReference type="SAM" id="Phobius"/>
    </source>
</evidence>
<sequence>MELILAAIVGGVIVLIGIKFAPKKPIFKLLLKMFLVVKDYLLSVIGENLEKFKDLFAESKAEYEKEKKAEEEVHMD</sequence>
<evidence type="ECO:0008006" key="4">
    <source>
        <dbReference type="Google" id="ProtNLM"/>
    </source>
</evidence>
<dbReference type="Proteomes" id="UP000605201">
    <property type="component" value="Unassembled WGS sequence"/>
</dbReference>
<keyword evidence="1" id="KW-0812">Transmembrane</keyword>
<dbReference type="AlphaFoldDB" id="A0A8J6TR58"/>
<dbReference type="EMBL" id="JACNIG010000294">
    <property type="protein sequence ID" value="MBC8433373.1"/>
    <property type="molecule type" value="Genomic_DNA"/>
</dbReference>
<evidence type="ECO:0000313" key="2">
    <source>
        <dbReference type="EMBL" id="MBC8433373.1"/>
    </source>
</evidence>
<comment type="caution">
    <text evidence="2">The sequence shown here is derived from an EMBL/GenBank/DDBJ whole genome shotgun (WGS) entry which is preliminary data.</text>
</comment>
<gene>
    <name evidence="2" type="ORF">H8D96_15790</name>
</gene>
<accession>A0A8J6TR58</accession>
<keyword evidence="1" id="KW-1133">Transmembrane helix</keyword>
<evidence type="ECO:0000313" key="3">
    <source>
        <dbReference type="Proteomes" id="UP000605201"/>
    </source>
</evidence>
<keyword evidence="1" id="KW-0472">Membrane</keyword>
<proteinExistence type="predicted"/>
<organism evidence="2 3">
    <name type="scientific">Candidatus Desulfatibia vada</name>
    <dbReference type="NCBI Taxonomy" id="2841696"/>
    <lineage>
        <taxon>Bacteria</taxon>
        <taxon>Pseudomonadati</taxon>
        <taxon>Thermodesulfobacteriota</taxon>
        <taxon>Desulfobacteria</taxon>
        <taxon>Desulfobacterales</taxon>
        <taxon>Desulfobacterales incertae sedis</taxon>
        <taxon>Candidatus Desulfatibia</taxon>
    </lineage>
</organism>
<feature type="transmembrane region" description="Helical" evidence="1">
    <location>
        <begin position="6"/>
        <end position="22"/>
    </location>
</feature>